<feature type="compositionally biased region" description="Basic and acidic residues" evidence="1">
    <location>
        <begin position="7"/>
        <end position="29"/>
    </location>
</feature>
<name>A0A9D4H1B2_DREPO</name>
<proteinExistence type="predicted"/>
<reference evidence="2" key="1">
    <citation type="journal article" date="2019" name="bioRxiv">
        <title>The Genome of the Zebra Mussel, Dreissena polymorpha: A Resource for Invasive Species Research.</title>
        <authorList>
            <person name="McCartney M.A."/>
            <person name="Auch B."/>
            <person name="Kono T."/>
            <person name="Mallez S."/>
            <person name="Zhang Y."/>
            <person name="Obille A."/>
            <person name="Becker A."/>
            <person name="Abrahante J.E."/>
            <person name="Garbe J."/>
            <person name="Badalamenti J.P."/>
            <person name="Herman A."/>
            <person name="Mangelson H."/>
            <person name="Liachko I."/>
            <person name="Sullivan S."/>
            <person name="Sone E.D."/>
            <person name="Koren S."/>
            <person name="Silverstein K.A.T."/>
            <person name="Beckman K.B."/>
            <person name="Gohl D.M."/>
        </authorList>
    </citation>
    <scope>NUCLEOTIDE SEQUENCE</scope>
    <source>
        <strain evidence="2">Duluth1</strain>
        <tissue evidence="2">Whole animal</tissue>
    </source>
</reference>
<organism evidence="2 3">
    <name type="scientific">Dreissena polymorpha</name>
    <name type="common">Zebra mussel</name>
    <name type="synonym">Mytilus polymorpha</name>
    <dbReference type="NCBI Taxonomy" id="45954"/>
    <lineage>
        <taxon>Eukaryota</taxon>
        <taxon>Metazoa</taxon>
        <taxon>Spiralia</taxon>
        <taxon>Lophotrochozoa</taxon>
        <taxon>Mollusca</taxon>
        <taxon>Bivalvia</taxon>
        <taxon>Autobranchia</taxon>
        <taxon>Heteroconchia</taxon>
        <taxon>Euheterodonta</taxon>
        <taxon>Imparidentia</taxon>
        <taxon>Neoheterodontei</taxon>
        <taxon>Myida</taxon>
        <taxon>Dreissenoidea</taxon>
        <taxon>Dreissenidae</taxon>
        <taxon>Dreissena</taxon>
    </lineage>
</organism>
<protein>
    <submittedName>
        <fullName evidence="2">Uncharacterized protein</fullName>
    </submittedName>
</protein>
<dbReference type="Proteomes" id="UP000828390">
    <property type="component" value="Unassembled WGS sequence"/>
</dbReference>
<evidence type="ECO:0000313" key="2">
    <source>
        <dbReference type="EMBL" id="KAH3826765.1"/>
    </source>
</evidence>
<accession>A0A9D4H1B2</accession>
<feature type="compositionally biased region" description="Basic and acidic residues" evidence="1">
    <location>
        <begin position="43"/>
        <end position="54"/>
    </location>
</feature>
<comment type="caution">
    <text evidence="2">The sequence shown here is derived from an EMBL/GenBank/DDBJ whole genome shotgun (WGS) entry which is preliminary data.</text>
</comment>
<gene>
    <name evidence="2" type="ORF">DPMN_128675</name>
</gene>
<evidence type="ECO:0000256" key="1">
    <source>
        <dbReference type="SAM" id="MobiDB-lite"/>
    </source>
</evidence>
<reference evidence="2" key="2">
    <citation type="submission" date="2020-11" db="EMBL/GenBank/DDBJ databases">
        <authorList>
            <person name="McCartney M.A."/>
            <person name="Auch B."/>
            <person name="Kono T."/>
            <person name="Mallez S."/>
            <person name="Becker A."/>
            <person name="Gohl D.M."/>
            <person name="Silverstein K.A.T."/>
            <person name="Koren S."/>
            <person name="Bechman K.B."/>
            <person name="Herman A."/>
            <person name="Abrahante J.E."/>
            <person name="Garbe J."/>
        </authorList>
    </citation>
    <scope>NUCLEOTIDE SEQUENCE</scope>
    <source>
        <strain evidence="2">Duluth1</strain>
        <tissue evidence="2">Whole animal</tissue>
    </source>
</reference>
<sequence>MPLGLTKEARGHKEGDRDGANDERVDQVERRKRHVECAGGEQGDGRGREKRGADEQQLVRHVEQRHVFVHLDDILPVACENKRGLNIHFRSDNES</sequence>
<feature type="region of interest" description="Disordered" evidence="1">
    <location>
        <begin position="1"/>
        <end position="54"/>
    </location>
</feature>
<dbReference type="EMBL" id="JAIWYP010000005">
    <property type="protein sequence ID" value="KAH3826765.1"/>
    <property type="molecule type" value="Genomic_DNA"/>
</dbReference>
<evidence type="ECO:0000313" key="3">
    <source>
        <dbReference type="Proteomes" id="UP000828390"/>
    </source>
</evidence>
<keyword evidence="3" id="KW-1185">Reference proteome</keyword>
<dbReference type="AlphaFoldDB" id="A0A9D4H1B2"/>